<sequence>MVIKYCVMIQLGILLDISENGEMDAENIINLASFVVRNDTIKLLDSFKNTLLAYSTTGNFLYEKKAPDGVLANVKDVVSEKDEILFMSNYIYNEQNNIYTRWNTSTDEVSVIANAKIQTDGTKESVGTRSFCSYGNNIRYVMPFSNIILSTQNNAIEFLTSKKVLKDSELQNIHNFSIMIYLIFFSGFCNIFETDNYIILTFFNLEYTVIDKRNNKCFRYNYQINEEDDGFPLFNILSSNENVLIGIADLEDYDILKDKMKDYIVMKEKENTDYDNIIIKYHEKLSNTCK</sequence>
<name>U2E287_9BACE</name>
<dbReference type="PATRIC" id="fig|1321819.3.peg.550"/>
<reference evidence="1 2" key="1">
    <citation type="submission" date="2013-08" db="EMBL/GenBank/DDBJ databases">
        <authorList>
            <person name="Weinstock G."/>
            <person name="Sodergren E."/>
            <person name="Wylie T."/>
            <person name="Fulton L."/>
            <person name="Fulton R."/>
            <person name="Fronick C."/>
            <person name="O'Laughlin M."/>
            <person name="Godfrey J."/>
            <person name="Miner T."/>
            <person name="Herter B."/>
            <person name="Appelbaum E."/>
            <person name="Cordes M."/>
            <person name="Lek S."/>
            <person name="Wollam A."/>
            <person name="Pepin K.H."/>
            <person name="Palsikar V.B."/>
            <person name="Mitreva M."/>
            <person name="Wilson R.K."/>
        </authorList>
    </citation>
    <scope>NUCLEOTIDE SEQUENCE [LARGE SCALE GENOMIC DNA]</scope>
    <source>
        <strain evidence="1 2">F0041</strain>
    </source>
</reference>
<gene>
    <name evidence="1" type="ORF">HMPREF1981_00591</name>
</gene>
<comment type="caution">
    <text evidence="1">The sequence shown here is derived from an EMBL/GenBank/DDBJ whole genome shotgun (WGS) entry which is preliminary data.</text>
</comment>
<organism evidence="1 2">
    <name type="scientific">Bacteroides pyogenes F0041</name>
    <dbReference type="NCBI Taxonomy" id="1321819"/>
    <lineage>
        <taxon>Bacteria</taxon>
        <taxon>Pseudomonadati</taxon>
        <taxon>Bacteroidota</taxon>
        <taxon>Bacteroidia</taxon>
        <taxon>Bacteroidales</taxon>
        <taxon>Bacteroidaceae</taxon>
        <taxon>Bacteroides</taxon>
    </lineage>
</organism>
<dbReference type="EMBL" id="AWSV01000040">
    <property type="protein sequence ID" value="ERI88207.1"/>
    <property type="molecule type" value="Genomic_DNA"/>
</dbReference>
<proteinExistence type="predicted"/>
<dbReference type="AlphaFoldDB" id="U2E287"/>
<dbReference type="HOGENOM" id="CLU_958639_0_0_10"/>
<evidence type="ECO:0000313" key="2">
    <source>
        <dbReference type="Proteomes" id="UP000016496"/>
    </source>
</evidence>
<accession>U2E287</accession>
<evidence type="ECO:0000313" key="1">
    <source>
        <dbReference type="EMBL" id="ERI88207.1"/>
    </source>
</evidence>
<protein>
    <submittedName>
        <fullName evidence="1">Uncharacterized protein</fullName>
    </submittedName>
</protein>
<dbReference type="Proteomes" id="UP000016496">
    <property type="component" value="Unassembled WGS sequence"/>
</dbReference>